<evidence type="ECO:0000313" key="1">
    <source>
        <dbReference type="EnsemblPlants" id="AVESA.00010b.r2.2CG0298600.1.CDS"/>
    </source>
</evidence>
<keyword evidence="2" id="KW-1185">Reference proteome</keyword>
<proteinExistence type="predicted"/>
<organism evidence="1 2">
    <name type="scientific">Avena sativa</name>
    <name type="common">Oat</name>
    <dbReference type="NCBI Taxonomy" id="4498"/>
    <lineage>
        <taxon>Eukaryota</taxon>
        <taxon>Viridiplantae</taxon>
        <taxon>Streptophyta</taxon>
        <taxon>Embryophyta</taxon>
        <taxon>Tracheophyta</taxon>
        <taxon>Spermatophyta</taxon>
        <taxon>Magnoliopsida</taxon>
        <taxon>Liliopsida</taxon>
        <taxon>Poales</taxon>
        <taxon>Poaceae</taxon>
        <taxon>BOP clade</taxon>
        <taxon>Pooideae</taxon>
        <taxon>Poodae</taxon>
        <taxon>Poeae</taxon>
        <taxon>Poeae Chloroplast Group 1 (Aveneae type)</taxon>
        <taxon>Aveninae</taxon>
        <taxon>Avena</taxon>
    </lineage>
</organism>
<reference evidence="1" key="2">
    <citation type="submission" date="2025-09" db="UniProtKB">
        <authorList>
            <consortium name="EnsemblPlants"/>
        </authorList>
    </citation>
    <scope>IDENTIFICATION</scope>
</reference>
<protein>
    <submittedName>
        <fullName evidence="1">Uncharacterized protein</fullName>
    </submittedName>
</protein>
<dbReference type="Proteomes" id="UP001732700">
    <property type="component" value="Chromosome 2C"/>
</dbReference>
<accession>A0ACD5UQ68</accession>
<dbReference type="EnsemblPlants" id="AVESA.00010b.r2.2CG0298600.1">
    <property type="protein sequence ID" value="AVESA.00010b.r2.2CG0298600.1.CDS"/>
    <property type="gene ID" value="AVESA.00010b.r2.2CG0298600"/>
</dbReference>
<sequence>MFIKQYTKLIDDREKADDESEKNKTEKTLNPYFGYPIEKHAAKIYTPSVFKLFKAEMWKSSSYVIVNNSEGASYDVKHVDDENRDAWSRVIFTITADRDRGHYKCECRLYEHFGIIYCHIMLVMVQTGLMEIPECHIMKRWTIQAREGWFANNGLDNYSVQIAVSRTIRHKNLYMNGLDLVSVGEYDDTTADLDVKYIEIAKKKISKYKKLQGVRRCNLVMVWKLGL</sequence>
<name>A0ACD5UQ68_AVESA</name>
<evidence type="ECO:0000313" key="2">
    <source>
        <dbReference type="Proteomes" id="UP001732700"/>
    </source>
</evidence>
<reference evidence="1" key="1">
    <citation type="submission" date="2021-05" db="EMBL/GenBank/DDBJ databases">
        <authorList>
            <person name="Scholz U."/>
            <person name="Mascher M."/>
            <person name="Fiebig A."/>
        </authorList>
    </citation>
    <scope>NUCLEOTIDE SEQUENCE [LARGE SCALE GENOMIC DNA]</scope>
</reference>